<dbReference type="RefSeq" id="WP_353541325.1">
    <property type="nucleotide sequence ID" value="NZ_BAABRN010000008.1"/>
</dbReference>
<feature type="transmembrane region" description="Helical" evidence="6">
    <location>
        <begin position="49"/>
        <end position="74"/>
    </location>
</feature>
<comment type="subcellular location">
    <subcellularLocation>
        <location evidence="1">Membrane</location>
    </subcellularLocation>
</comment>
<evidence type="ECO:0008006" key="9">
    <source>
        <dbReference type="Google" id="ProtNLM"/>
    </source>
</evidence>
<name>A0ABP9V9S9_9DEIO</name>
<accession>A0ABP9V9S9</accession>
<dbReference type="PANTHER" id="PTHR21346">
    <property type="entry name" value="FUN14 DOMAIN CONTAINING"/>
    <property type="match status" value="1"/>
</dbReference>
<proteinExistence type="inferred from homology"/>
<evidence type="ECO:0000256" key="1">
    <source>
        <dbReference type="ARBA" id="ARBA00004370"/>
    </source>
</evidence>
<evidence type="ECO:0000256" key="2">
    <source>
        <dbReference type="ARBA" id="ARBA00009160"/>
    </source>
</evidence>
<reference evidence="7 8" key="1">
    <citation type="submission" date="2024-02" db="EMBL/GenBank/DDBJ databases">
        <title>Deinococcus xinjiangensis NBRC 107630.</title>
        <authorList>
            <person name="Ichikawa N."/>
            <person name="Katano-Makiyama Y."/>
            <person name="Hidaka K."/>
        </authorList>
    </citation>
    <scope>NUCLEOTIDE SEQUENCE [LARGE SCALE GENOMIC DNA]</scope>
    <source>
        <strain evidence="7 8">NBRC 107630</strain>
    </source>
</reference>
<dbReference type="Pfam" id="PF04930">
    <property type="entry name" value="FUN14"/>
    <property type="match status" value="1"/>
</dbReference>
<feature type="transmembrane region" description="Helical" evidence="6">
    <location>
        <begin position="20"/>
        <end position="42"/>
    </location>
</feature>
<dbReference type="Proteomes" id="UP001458946">
    <property type="component" value="Unassembled WGS sequence"/>
</dbReference>
<comment type="similarity">
    <text evidence="2">Belongs to the FUN14 family.</text>
</comment>
<evidence type="ECO:0000256" key="3">
    <source>
        <dbReference type="ARBA" id="ARBA00022692"/>
    </source>
</evidence>
<keyword evidence="4 6" id="KW-1133">Transmembrane helix</keyword>
<evidence type="ECO:0000256" key="5">
    <source>
        <dbReference type="ARBA" id="ARBA00023136"/>
    </source>
</evidence>
<evidence type="ECO:0000256" key="6">
    <source>
        <dbReference type="SAM" id="Phobius"/>
    </source>
</evidence>
<evidence type="ECO:0000313" key="7">
    <source>
        <dbReference type="EMBL" id="GAA5501351.1"/>
    </source>
</evidence>
<comment type="caution">
    <text evidence="7">The sequence shown here is derived from an EMBL/GenBank/DDBJ whole genome shotgun (WGS) entry which is preliminary data.</text>
</comment>
<keyword evidence="3 6" id="KW-0812">Transmembrane</keyword>
<evidence type="ECO:0000313" key="8">
    <source>
        <dbReference type="Proteomes" id="UP001458946"/>
    </source>
</evidence>
<evidence type="ECO:0000256" key="4">
    <source>
        <dbReference type="ARBA" id="ARBA00022989"/>
    </source>
</evidence>
<feature type="transmembrane region" description="Helical" evidence="6">
    <location>
        <begin position="94"/>
        <end position="117"/>
    </location>
</feature>
<organism evidence="7 8">
    <name type="scientific">Deinococcus xinjiangensis</name>
    <dbReference type="NCBI Taxonomy" id="457454"/>
    <lineage>
        <taxon>Bacteria</taxon>
        <taxon>Thermotogati</taxon>
        <taxon>Deinococcota</taxon>
        <taxon>Deinococci</taxon>
        <taxon>Deinococcales</taxon>
        <taxon>Deinococcaceae</taxon>
        <taxon>Deinococcus</taxon>
    </lineage>
</organism>
<gene>
    <name evidence="7" type="ORF">Dxin01_01083</name>
</gene>
<dbReference type="InterPro" id="IPR007014">
    <property type="entry name" value="FUN14"/>
</dbReference>
<dbReference type="EMBL" id="BAABRN010000008">
    <property type="protein sequence ID" value="GAA5501351.1"/>
    <property type="molecule type" value="Genomic_DNA"/>
</dbReference>
<keyword evidence="5 6" id="KW-0472">Membrane</keyword>
<protein>
    <recommendedName>
        <fullName evidence="9">FUN14 family protein</fullName>
    </recommendedName>
</protein>
<keyword evidence="8" id="KW-1185">Reference proteome</keyword>
<dbReference type="PANTHER" id="PTHR21346:SF10">
    <property type="entry name" value="TRANSMEMBRANE PROTEIN"/>
    <property type="match status" value="1"/>
</dbReference>
<sequence length="120" mass="12829">MTSVPTPTPNPAAQSELVSTLQAMLPDLSLGAVLGFATGVAVKFLGRIVLIVVGLLFIAIQLLAWGGIVTVDWLKLQALTDPWFRQGSESALPWFSRMLTSHLPFAGAFTAGLLLGLRKR</sequence>